<name>B1TCW0_9BURK</name>
<dbReference type="EMBL" id="ABLK01000267">
    <property type="protein sequence ID" value="EDT38602.1"/>
    <property type="molecule type" value="Genomic_DNA"/>
</dbReference>
<evidence type="ECO:0000256" key="1">
    <source>
        <dbReference type="SAM" id="MobiDB-lite"/>
    </source>
</evidence>
<feature type="region of interest" description="Disordered" evidence="1">
    <location>
        <begin position="55"/>
        <end position="82"/>
    </location>
</feature>
<protein>
    <submittedName>
        <fullName evidence="2">Uncharacterized protein</fullName>
    </submittedName>
</protein>
<dbReference type="AlphaFoldDB" id="B1TCW0"/>
<feature type="compositionally biased region" description="Basic and acidic residues" evidence="1">
    <location>
        <begin position="55"/>
        <end position="69"/>
    </location>
</feature>
<accession>B1TCW0</accession>
<reference evidence="2 3" key="1">
    <citation type="submission" date="2008-03" db="EMBL/GenBank/DDBJ databases">
        <title>Sequencing of the draft genome and assembly of Burkholderia ambifaria MEX-5.</title>
        <authorList>
            <consortium name="US DOE Joint Genome Institute (JGI-PGF)"/>
            <person name="Copeland A."/>
            <person name="Lucas S."/>
            <person name="Lapidus A."/>
            <person name="Glavina del Rio T."/>
            <person name="Dalin E."/>
            <person name="Tice H."/>
            <person name="Bruce D."/>
            <person name="Goodwin L."/>
            <person name="Pitluck S."/>
            <person name="Larimer F."/>
            <person name="Land M.L."/>
            <person name="Hauser L."/>
            <person name="Tiedje J."/>
            <person name="Richardson P."/>
        </authorList>
    </citation>
    <scope>NUCLEOTIDE SEQUENCE [LARGE SCALE GENOMIC DNA]</scope>
    <source>
        <strain evidence="2 3">MEX-5</strain>
    </source>
</reference>
<evidence type="ECO:0000313" key="3">
    <source>
        <dbReference type="Proteomes" id="UP000004814"/>
    </source>
</evidence>
<organism evidence="2 3">
    <name type="scientific">Burkholderia ambifaria MEX-5</name>
    <dbReference type="NCBI Taxonomy" id="396597"/>
    <lineage>
        <taxon>Bacteria</taxon>
        <taxon>Pseudomonadati</taxon>
        <taxon>Pseudomonadota</taxon>
        <taxon>Betaproteobacteria</taxon>
        <taxon>Burkholderiales</taxon>
        <taxon>Burkholderiaceae</taxon>
        <taxon>Burkholderia</taxon>
        <taxon>Burkholderia cepacia complex</taxon>
    </lineage>
</organism>
<proteinExistence type="predicted"/>
<sequence>MVSPLLADDLDAVDVLRDDLHVAACRVALGRLLAQVAREIVNALAGVDQARMLDRDYDDRGGQRDRASDEDANAGRHAAARL</sequence>
<evidence type="ECO:0000313" key="2">
    <source>
        <dbReference type="EMBL" id="EDT38602.1"/>
    </source>
</evidence>
<dbReference type="Proteomes" id="UP000004814">
    <property type="component" value="Unassembled WGS sequence"/>
</dbReference>
<gene>
    <name evidence="2" type="ORF">BamMEX5DRAFT_5626</name>
</gene>
<comment type="caution">
    <text evidence="2">The sequence shown here is derived from an EMBL/GenBank/DDBJ whole genome shotgun (WGS) entry which is preliminary data.</text>
</comment>